<dbReference type="AlphaFoldDB" id="A0A0D6JAT3"/>
<dbReference type="EMBL" id="LN829119">
    <property type="protein sequence ID" value="CPR14914.1"/>
    <property type="molecule type" value="Genomic_DNA"/>
</dbReference>
<dbReference type="Proteomes" id="UP000033187">
    <property type="component" value="Chromosome 1"/>
</dbReference>
<dbReference type="Pfam" id="PF03734">
    <property type="entry name" value="YkuD"/>
    <property type="match status" value="1"/>
</dbReference>
<feature type="signal peptide" evidence="11">
    <location>
        <begin position="1"/>
        <end position="22"/>
    </location>
</feature>
<dbReference type="GO" id="GO:0008360">
    <property type="term" value="P:regulation of cell shape"/>
    <property type="evidence" value="ECO:0007669"/>
    <property type="project" value="UniProtKB-UniRule"/>
</dbReference>
<dbReference type="PROSITE" id="PS52029">
    <property type="entry name" value="LD_TPASE"/>
    <property type="match status" value="1"/>
</dbReference>
<feature type="domain" description="L,D-TPase catalytic" evidence="12">
    <location>
        <begin position="103"/>
        <end position="232"/>
    </location>
</feature>
<feature type="active site" description="Proton donor/acceptor" evidence="9">
    <location>
        <position position="192"/>
    </location>
</feature>
<keyword evidence="4" id="KW-0808">Transferase</keyword>
<evidence type="ECO:0000313" key="13">
    <source>
        <dbReference type="EMBL" id="CPR14914.1"/>
    </source>
</evidence>
<evidence type="ECO:0000256" key="8">
    <source>
        <dbReference type="ARBA" id="ARBA00023316"/>
    </source>
</evidence>
<dbReference type="GO" id="GO:0005576">
    <property type="term" value="C:extracellular region"/>
    <property type="evidence" value="ECO:0007669"/>
    <property type="project" value="TreeGrafter"/>
</dbReference>
<dbReference type="UniPathway" id="UPA00219"/>
<keyword evidence="11" id="KW-0732">Signal</keyword>
<reference evidence="14" key="1">
    <citation type="submission" date="2015-02" db="EMBL/GenBank/DDBJ databases">
        <authorList>
            <person name="Chooi Y.-H."/>
        </authorList>
    </citation>
    <scope>NUCLEOTIDE SEQUENCE [LARGE SCALE GENOMIC DNA]</scope>
    <source>
        <strain evidence="14">strain Y</strain>
    </source>
</reference>
<dbReference type="InterPro" id="IPR038063">
    <property type="entry name" value="Transpep_catalytic_dom"/>
</dbReference>
<dbReference type="KEGG" id="fiy:BN1229_v1_0124"/>
<comment type="similarity">
    <text evidence="2">Belongs to the YkuD family.</text>
</comment>
<comment type="pathway">
    <text evidence="1 9">Cell wall biogenesis; peptidoglycan biosynthesis.</text>
</comment>
<proteinExistence type="inferred from homology"/>
<feature type="chain" id="PRO_5002306086" evidence="11">
    <location>
        <begin position="23"/>
        <end position="252"/>
    </location>
</feature>
<keyword evidence="6 9" id="KW-0133">Cell shape</keyword>
<keyword evidence="8 9" id="KW-0961">Cell wall biogenesis/degradation</keyword>
<gene>
    <name evidence="13" type="ORF">YBN1229_v1_0124</name>
</gene>
<name>A0A0D6JAT3_9HYPH</name>
<evidence type="ECO:0000256" key="10">
    <source>
        <dbReference type="SAM" id="MobiDB-lite"/>
    </source>
</evidence>
<evidence type="ECO:0000259" key="12">
    <source>
        <dbReference type="PROSITE" id="PS52029"/>
    </source>
</evidence>
<dbReference type="CDD" id="cd16913">
    <property type="entry name" value="YkuD_like"/>
    <property type="match status" value="1"/>
</dbReference>
<evidence type="ECO:0000256" key="5">
    <source>
        <dbReference type="ARBA" id="ARBA00022801"/>
    </source>
</evidence>
<evidence type="ECO:0000256" key="9">
    <source>
        <dbReference type="PROSITE-ProRule" id="PRU01373"/>
    </source>
</evidence>
<feature type="region of interest" description="Disordered" evidence="10">
    <location>
        <begin position="64"/>
        <end position="98"/>
    </location>
</feature>
<dbReference type="GO" id="GO:0071972">
    <property type="term" value="F:peptidoglycan L,D-transpeptidase activity"/>
    <property type="evidence" value="ECO:0007669"/>
    <property type="project" value="TreeGrafter"/>
</dbReference>
<sequence length="252" mass="27430">MLQRRFAIAAIAGFAFSSPVAAQSGITWENGQPIFHSSPQYQGAYQPPRYNSYGGYGGYYDDYYGEPRPKRRPSNEVRSGGARPHIAAKAPQTTSFVSDEEPGTVIIDTKARKLYYVLSPTAAYTYPISVGREGFSWTGTEQVSRVAAWPDWHPPADMRKRQPELPKKMLGGLRNPLGAKAIYLGNTLYRIHGTNDAKSIGRAASSGCFRMMNSHVMHLATLVGVGTTVKVVKHWPPSGKGVVAVDNPGGPS</sequence>
<evidence type="ECO:0000256" key="3">
    <source>
        <dbReference type="ARBA" id="ARBA00022676"/>
    </source>
</evidence>
<evidence type="ECO:0000256" key="7">
    <source>
        <dbReference type="ARBA" id="ARBA00022984"/>
    </source>
</evidence>
<keyword evidence="3" id="KW-0328">Glycosyltransferase</keyword>
<evidence type="ECO:0000256" key="6">
    <source>
        <dbReference type="ARBA" id="ARBA00022960"/>
    </source>
</evidence>
<dbReference type="GO" id="GO:0071555">
    <property type="term" value="P:cell wall organization"/>
    <property type="evidence" value="ECO:0007669"/>
    <property type="project" value="UniProtKB-UniRule"/>
</dbReference>
<keyword evidence="14" id="KW-1185">Reference proteome</keyword>
<evidence type="ECO:0000256" key="2">
    <source>
        <dbReference type="ARBA" id="ARBA00005992"/>
    </source>
</evidence>
<keyword evidence="5" id="KW-0378">Hydrolase</keyword>
<accession>A0A0D6JAT3</accession>
<dbReference type="RefSeq" id="WP_046475392.1">
    <property type="nucleotide sequence ID" value="NZ_LN829118.1"/>
</dbReference>
<dbReference type="InterPro" id="IPR005490">
    <property type="entry name" value="LD_TPept_cat_dom"/>
</dbReference>
<dbReference type="SUPFAM" id="SSF141523">
    <property type="entry name" value="L,D-transpeptidase catalytic domain-like"/>
    <property type="match status" value="1"/>
</dbReference>
<dbReference type="GO" id="GO:0018104">
    <property type="term" value="P:peptidoglycan-protein cross-linking"/>
    <property type="evidence" value="ECO:0007669"/>
    <property type="project" value="TreeGrafter"/>
</dbReference>
<dbReference type="PANTHER" id="PTHR30582">
    <property type="entry name" value="L,D-TRANSPEPTIDASE"/>
    <property type="match status" value="1"/>
</dbReference>
<dbReference type="Gene3D" id="2.40.440.10">
    <property type="entry name" value="L,D-transpeptidase catalytic domain-like"/>
    <property type="match status" value="1"/>
</dbReference>
<dbReference type="GO" id="GO:0016757">
    <property type="term" value="F:glycosyltransferase activity"/>
    <property type="evidence" value="ECO:0007669"/>
    <property type="project" value="UniProtKB-KW"/>
</dbReference>
<feature type="active site" description="Nucleophile" evidence="9">
    <location>
        <position position="208"/>
    </location>
</feature>
<evidence type="ECO:0000256" key="1">
    <source>
        <dbReference type="ARBA" id="ARBA00004752"/>
    </source>
</evidence>
<protein>
    <submittedName>
        <fullName evidence="13">ErfK/YbiS/YcfS/YnhG family protein</fullName>
    </submittedName>
</protein>
<keyword evidence="7 9" id="KW-0573">Peptidoglycan synthesis</keyword>
<evidence type="ECO:0000256" key="4">
    <source>
        <dbReference type="ARBA" id="ARBA00022679"/>
    </source>
</evidence>
<dbReference type="PANTHER" id="PTHR30582:SF24">
    <property type="entry name" value="L,D-TRANSPEPTIDASE ERFK_SRFK-RELATED"/>
    <property type="match status" value="1"/>
</dbReference>
<dbReference type="KEGG" id="fil:BN1229_v1_0121"/>
<organism evidence="13 14">
    <name type="scientific">Candidatus Filomicrobium marinum</name>
    <dbReference type="NCBI Taxonomy" id="1608628"/>
    <lineage>
        <taxon>Bacteria</taxon>
        <taxon>Pseudomonadati</taxon>
        <taxon>Pseudomonadota</taxon>
        <taxon>Alphaproteobacteria</taxon>
        <taxon>Hyphomicrobiales</taxon>
        <taxon>Hyphomicrobiaceae</taxon>
        <taxon>Filomicrobium</taxon>
    </lineage>
</organism>
<dbReference type="FunFam" id="2.40.440.10:FF:000002">
    <property type="entry name" value="L,D-transpeptidase ErfK/SrfK"/>
    <property type="match status" value="1"/>
</dbReference>
<evidence type="ECO:0000313" key="14">
    <source>
        <dbReference type="Proteomes" id="UP000033187"/>
    </source>
</evidence>
<dbReference type="InterPro" id="IPR050979">
    <property type="entry name" value="LD-transpeptidase"/>
</dbReference>
<evidence type="ECO:0000256" key="11">
    <source>
        <dbReference type="SAM" id="SignalP"/>
    </source>
</evidence>
<dbReference type="OrthoDB" id="9813664at2"/>